<protein>
    <submittedName>
        <fullName evidence="7">Radical SAM protein</fullName>
    </submittedName>
</protein>
<dbReference type="InterPro" id="IPR013785">
    <property type="entry name" value="Aldolase_TIM"/>
</dbReference>
<dbReference type="PANTHER" id="PTHR11228:SF7">
    <property type="entry name" value="PQQA PEPTIDE CYCLASE"/>
    <property type="match status" value="1"/>
</dbReference>
<sequence>MFFSSGRSTGREPPSSSTFSRRRRSSCAKGRCEVGEGPKVSFGALDTVWVQVTGTLCNIACRHCFVSAGPKSTSIAVMSRGEVEAALDEAVELGARDAYYTGGEPFMHPEIRALVDLALERMPLTVLTNALLIDDDLAGWIGDRFARSRYSFDIRVSLDGATADLNDRVRGRGVYDRVVEALRRLARAGVTPVVTVVEHEDSLKSARARTEFAEFLRALGFQRPRIKFLPLLRIGREERRTRGYLERERLGPEPIAPEIEESLICSTSRTVTARGVWTCPILVEVPEARLGDSLRQAGHEISLNWRACHTCVAEGLRCAT</sequence>
<evidence type="ECO:0000256" key="2">
    <source>
        <dbReference type="ARBA" id="ARBA00022723"/>
    </source>
</evidence>
<dbReference type="CDD" id="cd01335">
    <property type="entry name" value="Radical_SAM"/>
    <property type="match status" value="1"/>
</dbReference>
<proteinExistence type="predicted"/>
<evidence type="ECO:0000256" key="1">
    <source>
        <dbReference type="ARBA" id="ARBA00022691"/>
    </source>
</evidence>
<dbReference type="Gene3D" id="3.20.20.70">
    <property type="entry name" value="Aldolase class I"/>
    <property type="match status" value="1"/>
</dbReference>
<dbReference type="SFLD" id="SFLDS00029">
    <property type="entry name" value="Radical_SAM"/>
    <property type="match status" value="1"/>
</dbReference>
<feature type="region of interest" description="Disordered" evidence="5">
    <location>
        <begin position="1"/>
        <end position="23"/>
    </location>
</feature>
<evidence type="ECO:0000256" key="4">
    <source>
        <dbReference type="ARBA" id="ARBA00023014"/>
    </source>
</evidence>
<dbReference type="GO" id="GO:0051536">
    <property type="term" value="F:iron-sulfur cluster binding"/>
    <property type="evidence" value="ECO:0007669"/>
    <property type="project" value="UniProtKB-KW"/>
</dbReference>
<dbReference type="Proteomes" id="UP000319829">
    <property type="component" value="Unassembled WGS sequence"/>
</dbReference>
<dbReference type="SUPFAM" id="SSF102114">
    <property type="entry name" value="Radical SAM enzymes"/>
    <property type="match status" value="1"/>
</dbReference>
<dbReference type="GO" id="GO:0003824">
    <property type="term" value="F:catalytic activity"/>
    <property type="evidence" value="ECO:0007669"/>
    <property type="project" value="InterPro"/>
</dbReference>
<dbReference type="InterPro" id="IPR058240">
    <property type="entry name" value="rSAM_sf"/>
</dbReference>
<evidence type="ECO:0000256" key="5">
    <source>
        <dbReference type="SAM" id="MobiDB-lite"/>
    </source>
</evidence>
<evidence type="ECO:0000256" key="3">
    <source>
        <dbReference type="ARBA" id="ARBA00023004"/>
    </source>
</evidence>
<dbReference type="EMBL" id="VBOU01000091">
    <property type="protein sequence ID" value="TMQ53057.1"/>
    <property type="molecule type" value="Genomic_DNA"/>
</dbReference>
<keyword evidence="1" id="KW-0949">S-adenosyl-L-methionine</keyword>
<evidence type="ECO:0000313" key="8">
    <source>
        <dbReference type="Proteomes" id="UP000319829"/>
    </source>
</evidence>
<gene>
    <name evidence="7" type="ORF">E6K74_10790</name>
</gene>
<dbReference type="SFLD" id="SFLDG01067">
    <property type="entry name" value="SPASM/twitch_domain_containing"/>
    <property type="match status" value="1"/>
</dbReference>
<reference evidence="7 8" key="1">
    <citation type="journal article" date="2019" name="Nat. Microbiol.">
        <title>Mediterranean grassland soil C-N compound turnover is dependent on rainfall and depth, and is mediated by genomically divergent microorganisms.</title>
        <authorList>
            <person name="Diamond S."/>
            <person name="Andeer P.F."/>
            <person name="Li Z."/>
            <person name="Crits-Christoph A."/>
            <person name="Burstein D."/>
            <person name="Anantharaman K."/>
            <person name="Lane K.R."/>
            <person name="Thomas B.C."/>
            <person name="Pan C."/>
            <person name="Northen T.R."/>
            <person name="Banfield J.F."/>
        </authorList>
    </citation>
    <scope>NUCLEOTIDE SEQUENCE [LARGE SCALE GENOMIC DNA]</scope>
    <source>
        <strain evidence="7">WS_4</strain>
    </source>
</reference>
<dbReference type="GO" id="GO:0046872">
    <property type="term" value="F:metal ion binding"/>
    <property type="evidence" value="ECO:0007669"/>
    <property type="project" value="UniProtKB-KW"/>
</dbReference>
<accession>A0A538SNX6</accession>
<name>A0A538SNX6_UNCEI</name>
<dbReference type="PROSITE" id="PS51918">
    <property type="entry name" value="RADICAL_SAM"/>
    <property type="match status" value="1"/>
</dbReference>
<dbReference type="PANTHER" id="PTHR11228">
    <property type="entry name" value="RADICAL SAM DOMAIN PROTEIN"/>
    <property type="match status" value="1"/>
</dbReference>
<keyword evidence="3" id="KW-0408">Iron</keyword>
<keyword evidence="2" id="KW-0479">Metal-binding</keyword>
<evidence type="ECO:0000259" key="6">
    <source>
        <dbReference type="PROSITE" id="PS51918"/>
    </source>
</evidence>
<dbReference type="InterPro" id="IPR050377">
    <property type="entry name" value="Radical_SAM_PqqE_MftC-like"/>
</dbReference>
<feature type="domain" description="Radical SAM core" evidence="6">
    <location>
        <begin position="40"/>
        <end position="274"/>
    </location>
</feature>
<dbReference type="InterPro" id="IPR007197">
    <property type="entry name" value="rSAM"/>
</dbReference>
<evidence type="ECO:0000313" key="7">
    <source>
        <dbReference type="EMBL" id="TMQ53057.1"/>
    </source>
</evidence>
<keyword evidence="4" id="KW-0411">Iron-sulfur</keyword>
<dbReference type="AlphaFoldDB" id="A0A538SNX6"/>
<comment type="caution">
    <text evidence="7">The sequence shown here is derived from an EMBL/GenBank/DDBJ whole genome shotgun (WGS) entry which is preliminary data.</text>
</comment>
<organism evidence="7 8">
    <name type="scientific">Eiseniibacteriota bacterium</name>
    <dbReference type="NCBI Taxonomy" id="2212470"/>
    <lineage>
        <taxon>Bacteria</taxon>
        <taxon>Candidatus Eiseniibacteriota</taxon>
    </lineage>
</organism>
<dbReference type="Pfam" id="PF04055">
    <property type="entry name" value="Radical_SAM"/>
    <property type="match status" value="1"/>
</dbReference>